<evidence type="ECO:0000313" key="1">
    <source>
        <dbReference type="EMBL" id="VDP32167.1"/>
    </source>
</evidence>
<accession>A0A183A240</accession>
<name>A0A183A240_9TREM</name>
<evidence type="ECO:0000313" key="3">
    <source>
        <dbReference type="WBParaSite" id="ECPE_0000102501-mRNA-1"/>
    </source>
</evidence>
<organism evidence="3">
    <name type="scientific">Echinostoma caproni</name>
    <dbReference type="NCBI Taxonomy" id="27848"/>
    <lineage>
        <taxon>Eukaryota</taxon>
        <taxon>Metazoa</taxon>
        <taxon>Spiralia</taxon>
        <taxon>Lophotrochozoa</taxon>
        <taxon>Platyhelminthes</taxon>
        <taxon>Trematoda</taxon>
        <taxon>Digenea</taxon>
        <taxon>Plagiorchiida</taxon>
        <taxon>Echinostomata</taxon>
        <taxon>Echinostomatoidea</taxon>
        <taxon>Echinostomatidae</taxon>
        <taxon>Echinostoma</taxon>
    </lineage>
</organism>
<dbReference type="AlphaFoldDB" id="A0A183A240"/>
<reference evidence="3" key="1">
    <citation type="submission" date="2016-06" db="UniProtKB">
        <authorList>
            <consortium name="WormBaseParasite"/>
        </authorList>
    </citation>
    <scope>IDENTIFICATION</scope>
</reference>
<dbReference type="WBParaSite" id="ECPE_0000102501-mRNA-1">
    <property type="protein sequence ID" value="ECPE_0000102501-mRNA-1"/>
    <property type="gene ID" value="ECPE_0000102501"/>
</dbReference>
<gene>
    <name evidence="1" type="ORF">ECPE_LOCUS1025</name>
</gene>
<dbReference type="Proteomes" id="UP000272942">
    <property type="component" value="Unassembled WGS sequence"/>
</dbReference>
<keyword evidence="2" id="KW-1185">Reference proteome</keyword>
<sequence length="55" mass="5483">MDVVLAAVGAEPASIVYTELYCVANASASPSSVSTVSTPSINAGTPALALVRGFR</sequence>
<reference evidence="1 2" key="2">
    <citation type="submission" date="2018-11" db="EMBL/GenBank/DDBJ databases">
        <authorList>
            <consortium name="Pathogen Informatics"/>
        </authorList>
    </citation>
    <scope>NUCLEOTIDE SEQUENCE [LARGE SCALE GENOMIC DNA]</scope>
    <source>
        <strain evidence="1 2">Egypt</strain>
    </source>
</reference>
<dbReference type="EMBL" id="UZAN01004751">
    <property type="protein sequence ID" value="VDP32167.1"/>
    <property type="molecule type" value="Genomic_DNA"/>
</dbReference>
<protein>
    <submittedName>
        <fullName evidence="3">Oxidoreductase</fullName>
    </submittedName>
</protein>
<proteinExistence type="predicted"/>
<evidence type="ECO:0000313" key="2">
    <source>
        <dbReference type="Proteomes" id="UP000272942"/>
    </source>
</evidence>